<keyword evidence="2" id="KW-0808">Transferase</keyword>
<accession>A0A8T1YCZ9</accession>
<dbReference type="GO" id="GO:0032259">
    <property type="term" value="P:methylation"/>
    <property type="evidence" value="ECO:0007669"/>
    <property type="project" value="UniProtKB-KW"/>
</dbReference>
<organism evidence="2 3">
    <name type="scientific">Arabidopsis thaliana x Arabidopsis arenosa</name>
    <dbReference type="NCBI Taxonomy" id="1240361"/>
    <lineage>
        <taxon>Eukaryota</taxon>
        <taxon>Viridiplantae</taxon>
        <taxon>Streptophyta</taxon>
        <taxon>Embryophyta</taxon>
        <taxon>Tracheophyta</taxon>
        <taxon>Spermatophyta</taxon>
        <taxon>Magnoliopsida</taxon>
        <taxon>eudicotyledons</taxon>
        <taxon>Gunneridae</taxon>
        <taxon>Pentapetalae</taxon>
        <taxon>rosids</taxon>
        <taxon>malvids</taxon>
        <taxon>Brassicales</taxon>
        <taxon>Brassicaceae</taxon>
        <taxon>Camelineae</taxon>
        <taxon>Arabidopsis</taxon>
    </lineage>
</organism>
<dbReference type="InterPro" id="IPR005299">
    <property type="entry name" value="MeTrfase_7"/>
</dbReference>
<evidence type="ECO:0000313" key="2">
    <source>
        <dbReference type="EMBL" id="KAG7543814.1"/>
    </source>
</evidence>
<dbReference type="Proteomes" id="UP000694240">
    <property type="component" value="Chromosome 12"/>
</dbReference>
<gene>
    <name evidence="2" type="ORF">ISN45_Aa07g036980</name>
</gene>
<comment type="caution">
    <text evidence="2">The sequence shown here is derived from an EMBL/GenBank/DDBJ whole genome shotgun (WGS) entry which is preliminary data.</text>
</comment>
<feature type="transmembrane region" description="Helical" evidence="1">
    <location>
        <begin position="7"/>
        <end position="26"/>
    </location>
</feature>
<protein>
    <submittedName>
        <fullName evidence="2">S-adenosyl-L-methionine-dependent methyltransferase</fullName>
    </submittedName>
</protein>
<keyword evidence="1" id="KW-0472">Membrane</keyword>
<keyword evidence="3" id="KW-1185">Reference proteome</keyword>
<proteinExistence type="predicted"/>
<keyword evidence="1" id="KW-0812">Transmembrane</keyword>
<sequence length="487" mass="56148">MANRRSAIYALCYIVMVIFQISRPAYPNLLLSLQLQSSIWVAYRFNLISPMNLTDSSDRRCFSSRDISILLNRVVCSCIRSVPGGCFPRRYLRFLTDAFSPLHLYGDIIWVFDPGIIGTVSPKGIGLNRTQIGVTQRGNTVTNRQRCVRHYKVHGFEPLQSTYQIFILSRVMRKAFRSLIYMMLAYYKCMKRGLNRFILLPRMLIILRITIKHRITMSTSSHSYPMSGGDDKHSYIHNSSYQDSTSFLQTRIFLGRSSRFFLYGRVLPRNSIHIGNTSFTTHWLSKVPEEVCDKKSPAWNKNYIHCNDLIEEVTEAYKVQFTKDMRVFLKARAEELVAGGLMIALGQCLPDGVAIYETWPGIVKDTIGDCLQDMATLGLTTEEKIEMFNLPVYFPQSSELKGAIEQNKSFTIEMMEIVSHPLEAMQLSNNFVTSMYRAILSTVIEEHFGDSVVDELFRRFAKKLSKHPIDFEKCKKQMVYHIVLKRK</sequence>
<evidence type="ECO:0000256" key="1">
    <source>
        <dbReference type="SAM" id="Phobius"/>
    </source>
</evidence>
<name>A0A8T1YCZ9_9BRAS</name>
<dbReference type="PANTHER" id="PTHR31009">
    <property type="entry name" value="S-ADENOSYL-L-METHIONINE:CARBOXYL METHYLTRANSFERASE FAMILY PROTEIN"/>
    <property type="match status" value="1"/>
</dbReference>
<evidence type="ECO:0000313" key="3">
    <source>
        <dbReference type="Proteomes" id="UP000694240"/>
    </source>
</evidence>
<reference evidence="2 3" key="1">
    <citation type="submission" date="2020-12" db="EMBL/GenBank/DDBJ databases">
        <title>Concerted genomic and epigenomic changes stabilize Arabidopsis allopolyploids.</title>
        <authorList>
            <person name="Chen Z."/>
        </authorList>
    </citation>
    <scope>NUCLEOTIDE SEQUENCE [LARGE SCALE GENOMIC DNA]</scope>
    <source>
        <strain evidence="2">Allo738</strain>
        <tissue evidence="2">Leaf</tissue>
    </source>
</reference>
<keyword evidence="2" id="KW-0489">Methyltransferase</keyword>
<dbReference type="Pfam" id="PF03492">
    <property type="entry name" value="Methyltransf_7"/>
    <property type="match status" value="1"/>
</dbReference>
<dbReference type="GO" id="GO:0008168">
    <property type="term" value="F:methyltransferase activity"/>
    <property type="evidence" value="ECO:0007669"/>
    <property type="project" value="UniProtKB-KW"/>
</dbReference>
<dbReference type="EMBL" id="JAEFBK010000012">
    <property type="protein sequence ID" value="KAG7543814.1"/>
    <property type="molecule type" value="Genomic_DNA"/>
</dbReference>
<dbReference type="AlphaFoldDB" id="A0A8T1YCZ9"/>
<keyword evidence="1" id="KW-1133">Transmembrane helix</keyword>